<evidence type="ECO:0008006" key="4">
    <source>
        <dbReference type="Google" id="ProtNLM"/>
    </source>
</evidence>
<feature type="region of interest" description="Disordered" evidence="1">
    <location>
        <begin position="25"/>
        <end position="53"/>
    </location>
</feature>
<dbReference type="AlphaFoldDB" id="A0A2U3Q9L4"/>
<evidence type="ECO:0000313" key="3">
    <source>
        <dbReference type="Proteomes" id="UP000246085"/>
    </source>
</evidence>
<feature type="compositionally biased region" description="Basic residues" evidence="1">
    <location>
        <begin position="99"/>
        <end position="108"/>
    </location>
</feature>
<feature type="region of interest" description="Disordered" evidence="1">
    <location>
        <begin position="99"/>
        <end position="120"/>
    </location>
</feature>
<organism evidence="2 3">
    <name type="scientific">Bradyrhizobium vignae</name>
    <dbReference type="NCBI Taxonomy" id="1549949"/>
    <lineage>
        <taxon>Bacteria</taxon>
        <taxon>Pseudomonadati</taxon>
        <taxon>Pseudomonadota</taxon>
        <taxon>Alphaproteobacteria</taxon>
        <taxon>Hyphomicrobiales</taxon>
        <taxon>Nitrobacteraceae</taxon>
        <taxon>Bradyrhizobium</taxon>
    </lineage>
</organism>
<dbReference type="EMBL" id="LS398110">
    <property type="protein sequence ID" value="SPP98092.1"/>
    <property type="molecule type" value="Genomic_DNA"/>
</dbReference>
<sequence length="120" mass="14018">MGLHDSWIAGCDRWANDPARRLCRQPTQRQLHRGGIRLDQNGRRQEKPSFRGRGPIGWAFTFAAGAYNLVRLSKLIAEARARPRQGLCWPLAHRRNEHLGRRLPRSRRTSASNFRRQVRR</sequence>
<name>A0A2U3Q9L4_9BRAD</name>
<feature type="compositionally biased region" description="Basic and acidic residues" evidence="1">
    <location>
        <begin position="40"/>
        <end position="49"/>
    </location>
</feature>
<evidence type="ECO:0000256" key="1">
    <source>
        <dbReference type="SAM" id="MobiDB-lite"/>
    </source>
</evidence>
<gene>
    <name evidence="2" type="ORF">BRAD3257_7343</name>
</gene>
<feature type="compositionally biased region" description="Polar residues" evidence="1">
    <location>
        <begin position="109"/>
        <end position="120"/>
    </location>
</feature>
<accession>A0A2U3Q9L4</accession>
<protein>
    <recommendedName>
        <fullName evidence="4">Transposase DDE domain-containing protein</fullName>
    </recommendedName>
</protein>
<dbReference type="KEGG" id="bvz:BRAD3257_7343"/>
<evidence type="ECO:0000313" key="2">
    <source>
        <dbReference type="EMBL" id="SPP98092.1"/>
    </source>
</evidence>
<dbReference type="Proteomes" id="UP000246085">
    <property type="component" value="Chromosome BRAD3257"/>
</dbReference>
<reference evidence="2 3" key="1">
    <citation type="submission" date="2018-03" db="EMBL/GenBank/DDBJ databases">
        <authorList>
            <person name="Gully D."/>
        </authorList>
    </citation>
    <scope>NUCLEOTIDE SEQUENCE [LARGE SCALE GENOMIC DNA]</scope>
    <source>
        <strain evidence="2">ORS3257</strain>
    </source>
</reference>
<proteinExistence type="predicted"/>